<comment type="catalytic activity">
    <reaction evidence="14">
        <text>L-histidyl-[translation elongation factor 2] + S-adenosyl-L-methionine = 2-[(3S)-amino-3-carboxypropyl]-L-histidyl-[translation elongation factor 2] + S-methyl-5'-thioadenosine + H(+)</text>
        <dbReference type="Rhea" id="RHEA:36783"/>
        <dbReference type="Rhea" id="RHEA-COMP:9748"/>
        <dbReference type="Rhea" id="RHEA-COMP:9749"/>
        <dbReference type="ChEBI" id="CHEBI:15378"/>
        <dbReference type="ChEBI" id="CHEBI:17509"/>
        <dbReference type="ChEBI" id="CHEBI:29979"/>
        <dbReference type="ChEBI" id="CHEBI:59789"/>
        <dbReference type="ChEBI" id="CHEBI:73995"/>
        <dbReference type="EC" id="2.5.1.108"/>
    </reaction>
</comment>
<evidence type="ECO:0000256" key="15">
    <source>
        <dbReference type="SAM" id="MobiDB-lite"/>
    </source>
</evidence>
<dbReference type="InterPro" id="IPR042265">
    <property type="entry name" value="DPH1/DPH2_3"/>
</dbReference>
<dbReference type="SFLD" id="SFLDS00032">
    <property type="entry name" value="Radical_SAM_3-amino-3-carboxyp"/>
    <property type="match status" value="1"/>
</dbReference>
<evidence type="ECO:0000256" key="1">
    <source>
        <dbReference type="ARBA" id="ARBA00001966"/>
    </source>
</evidence>
<dbReference type="PANTHER" id="PTHR10762">
    <property type="entry name" value="DIPHTHAMIDE BIOSYNTHESIS PROTEIN"/>
    <property type="match status" value="1"/>
</dbReference>
<keyword evidence="8" id="KW-0479">Metal-binding</keyword>
<organism evidence="16 17">
    <name type="scientific">Marasmius tenuissimus</name>
    <dbReference type="NCBI Taxonomy" id="585030"/>
    <lineage>
        <taxon>Eukaryota</taxon>
        <taxon>Fungi</taxon>
        <taxon>Dikarya</taxon>
        <taxon>Basidiomycota</taxon>
        <taxon>Agaricomycotina</taxon>
        <taxon>Agaricomycetes</taxon>
        <taxon>Agaricomycetidae</taxon>
        <taxon>Agaricales</taxon>
        <taxon>Marasmiineae</taxon>
        <taxon>Marasmiaceae</taxon>
        <taxon>Marasmius</taxon>
    </lineage>
</organism>
<comment type="pathway">
    <text evidence="2">Protein modification; peptidyl-diphthamide biosynthesis.</text>
</comment>
<dbReference type="EC" id="2.5.1.108" evidence="4"/>
<reference evidence="16 17" key="1">
    <citation type="submission" date="2024-05" db="EMBL/GenBank/DDBJ databases">
        <title>A draft genome resource for the thread blight pathogen Marasmius tenuissimus strain MS-2.</title>
        <authorList>
            <person name="Yulfo-Soto G.E."/>
            <person name="Baruah I.K."/>
            <person name="Amoako-Attah I."/>
            <person name="Bukari Y."/>
            <person name="Meinhardt L.W."/>
            <person name="Bailey B.A."/>
            <person name="Cohen S.P."/>
        </authorList>
    </citation>
    <scope>NUCLEOTIDE SEQUENCE [LARGE SCALE GENOMIC DNA]</scope>
    <source>
        <strain evidence="16 17">MS-2</strain>
    </source>
</reference>
<comment type="caution">
    <text evidence="16">The sequence shown here is derived from an EMBL/GenBank/DDBJ whole genome shotgun (WGS) entry which is preliminary data.</text>
</comment>
<keyword evidence="7" id="KW-0949">S-adenosyl-L-methionine</keyword>
<dbReference type="GO" id="GO:0090560">
    <property type="term" value="F:2-(3-amino-3-carboxypropyl)histidine synthase activity"/>
    <property type="evidence" value="ECO:0007669"/>
    <property type="project" value="UniProtKB-EC"/>
</dbReference>
<evidence type="ECO:0000256" key="7">
    <source>
        <dbReference type="ARBA" id="ARBA00022691"/>
    </source>
</evidence>
<dbReference type="InterPro" id="IPR016435">
    <property type="entry name" value="DPH1/DPH2"/>
</dbReference>
<keyword evidence="6 16" id="KW-0808">Transferase</keyword>
<feature type="compositionally biased region" description="Polar residues" evidence="15">
    <location>
        <begin position="211"/>
        <end position="221"/>
    </location>
</feature>
<evidence type="ECO:0000256" key="6">
    <source>
        <dbReference type="ARBA" id="ARBA00022679"/>
    </source>
</evidence>
<evidence type="ECO:0000256" key="9">
    <source>
        <dbReference type="ARBA" id="ARBA00023004"/>
    </source>
</evidence>
<feature type="compositionally biased region" description="Low complexity" evidence="15">
    <location>
        <begin position="479"/>
        <end position="492"/>
    </location>
</feature>
<keyword evidence="17" id="KW-1185">Reference proteome</keyword>
<proteinExistence type="inferred from homology"/>
<feature type="compositionally biased region" description="Low complexity" evidence="15">
    <location>
        <begin position="461"/>
        <end position="471"/>
    </location>
</feature>
<evidence type="ECO:0000256" key="2">
    <source>
        <dbReference type="ARBA" id="ARBA00005156"/>
    </source>
</evidence>
<feature type="compositionally biased region" description="Low complexity" evidence="15">
    <location>
        <begin position="244"/>
        <end position="254"/>
    </location>
</feature>
<dbReference type="Pfam" id="PF01866">
    <property type="entry name" value="Diphthamide_syn"/>
    <property type="match status" value="3"/>
</dbReference>
<feature type="region of interest" description="Disordered" evidence="15">
    <location>
        <begin position="453"/>
        <end position="492"/>
    </location>
</feature>
<dbReference type="InterPro" id="IPR042264">
    <property type="entry name" value="DPH1/DPH2_2"/>
</dbReference>
<dbReference type="Gene3D" id="3.40.50.11840">
    <property type="entry name" value="Diphthamide synthesis DPH1/DPH2 domain 1"/>
    <property type="match status" value="1"/>
</dbReference>
<evidence type="ECO:0000256" key="12">
    <source>
        <dbReference type="ARBA" id="ARBA00032574"/>
    </source>
</evidence>
<feature type="compositionally biased region" description="Polar residues" evidence="15">
    <location>
        <begin position="233"/>
        <end position="242"/>
    </location>
</feature>
<dbReference type="Gene3D" id="3.40.50.11850">
    <property type="entry name" value="Diphthamide synthesis DPH1/DPH2 domain 2"/>
    <property type="match status" value="2"/>
</dbReference>
<keyword evidence="10" id="KW-0411">Iron-sulfur</keyword>
<dbReference type="InterPro" id="IPR042263">
    <property type="entry name" value="DPH1/DPH2_1"/>
</dbReference>
<dbReference type="Gene3D" id="3.40.50.11860">
    <property type="entry name" value="Diphthamide synthesis DPH1/DPH2 domain 3"/>
    <property type="match status" value="1"/>
</dbReference>
<keyword evidence="9" id="KW-0408">Iron</keyword>
<feature type="region of interest" description="Disordered" evidence="15">
    <location>
        <begin position="205"/>
        <end position="254"/>
    </location>
</feature>
<evidence type="ECO:0000256" key="8">
    <source>
        <dbReference type="ARBA" id="ARBA00022723"/>
    </source>
</evidence>
<sequence>MSKTENSTTDSRDSSSSSAAVKTNRDAVKPKRRFVGTKSKGAPKAVSSGTPLIRNQIPPEILENSDLNEAIKALPPNYNLEIHKTIHHVLKNGATNVALQMPEGLQLYACVIADIVERFTPAICTILGDVTYGACCVDDYTATALGCDMLVHYGHSCLVPTTETSIKTLYVFVEIAIDSTHLHRTIRRNFPCERETFYEELISSEAEERQSQIPTGAQIPTVTPHLRIEGPAPTSTPDSVNPESDPTADSTSTPTRLALVSTIQFVAALQRLKEDLSATLPETSADEASTTGVPLWKGAYTATIPRSKPLSPGEILGCTAPRLDDVDALVYLGDGRFHLESIMIANPSIPAFRYDPYDHTLMRQTRASAIKKARTSLEKSLKDTSASNELEGEERMWGVILGTLGRQGSFRQLQAITRQLSLPGSTTGDTSQSQDGLSTCCGSKNQDCCRSSRDDASKTPSGCCSTHGSTCCRDKDSDSTVPPTSSPSPRQISSIPILLSELSPAKLSLFPSTVEVFVQTSCPRLSIDWGYAFELPNGVQQTPGRPLLSPYEANLAVSAFTRSSKEDYYEGGNPEWMREAENGEGKERGVYPMDFYAAGTPWSVSRAKAVFDEV</sequence>
<dbReference type="PANTHER" id="PTHR10762:SF1">
    <property type="entry name" value="2-(3-AMINO-3-CARBOXYPROPYL)HISTIDINE SYNTHASE SUBUNIT 1"/>
    <property type="match status" value="1"/>
</dbReference>
<dbReference type="EMBL" id="JBBXMP010000005">
    <property type="protein sequence ID" value="KAL0070955.1"/>
    <property type="molecule type" value="Genomic_DNA"/>
</dbReference>
<feature type="region of interest" description="Disordered" evidence="15">
    <location>
        <begin position="1"/>
        <end position="52"/>
    </location>
</feature>
<accession>A0ABR3ABR4</accession>
<evidence type="ECO:0000256" key="5">
    <source>
        <dbReference type="ARBA" id="ARBA00021915"/>
    </source>
</evidence>
<evidence type="ECO:0000256" key="11">
    <source>
        <dbReference type="ARBA" id="ARBA00031690"/>
    </source>
</evidence>
<comment type="cofactor">
    <cofactor evidence="1">
        <name>[4Fe-4S] cluster</name>
        <dbReference type="ChEBI" id="CHEBI:49883"/>
    </cofactor>
</comment>
<evidence type="ECO:0000313" key="16">
    <source>
        <dbReference type="EMBL" id="KAL0070955.1"/>
    </source>
</evidence>
<evidence type="ECO:0000256" key="13">
    <source>
        <dbReference type="ARBA" id="ARBA00032789"/>
    </source>
</evidence>
<dbReference type="NCBIfam" id="TIGR00322">
    <property type="entry name" value="diphth2_R"/>
    <property type="match status" value="3"/>
</dbReference>
<gene>
    <name evidence="16" type="primary">DPH1</name>
    <name evidence="16" type="ORF">AAF712_002176</name>
</gene>
<protein>
    <recommendedName>
        <fullName evidence="5">2-(3-amino-3-carboxypropyl)histidine synthase subunit 1</fullName>
        <ecNumber evidence="4">2.5.1.108</ecNumber>
    </recommendedName>
    <alternativeName>
        <fullName evidence="12">Diphthamide biosynthesis protein 1</fullName>
    </alternativeName>
    <alternativeName>
        <fullName evidence="13">Diphtheria toxin resistance protein 1</fullName>
    </alternativeName>
    <alternativeName>
        <fullName evidence="11">S-adenosyl-L-methionine:L-histidine 3-amino-3-carboxypropyltransferase 1</fullName>
    </alternativeName>
</protein>
<evidence type="ECO:0000313" key="17">
    <source>
        <dbReference type="Proteomes" id="UP001437256"/>
    </source>
</evidence>
<evidence type="ECO:0000256" key="3">
    <source>
        <dbReference type="ARBA" id="ARBA00010173"/>
    </source>
</evidence>
<evidence type="ECO:0000256" key="10">
    <source>
        <dbReference type="ARBA" id="ARBA00023014"/>
    </source>
</evidence>
<name>A0ABR3ABR4_9AGAR</name>
<evidence type="ECO:0000256" key="4">
    <source>
        <dbReference type="ARBA" id="ARBA00012221"/>
    </source>
</evidence>
<comment type="similarity">
    <text evidence="3">Belongs to the DPH1/DPH2 family. DPH1 subfamily.</text>
</comment>
<dbReference type="Proteomes" id="UP001437256">
    <property type="component" value="Unassembled WGS sequence"/>
</dbReference>
<evidence type="ECO:0000256" key="14">
    <source>
        <dbReference type="ARBA" id="ARBA00048403"/>
    </source>
</evidence>